<dbReference type="Gene3D" id="3.40.50.1010">
    <property type="entry name" value="5'-nuclease"/>
    <property type="match status" value="1"/>
</dbReference>
<comment type="caution">
    <text evidence="1">The sequence shown here is derived from an EMBL/GenBank/DDBJ whole genome shotgun (WGS) entry which is preliminary data.</text>
</comment>
<gene>
    <name evidence="1" type="ORF">ENU21_01805</name>
</gene>
<dbReference type="PANTHER" id="PTHR35901:SF1">
    <property type="entry name" value="EXONUCLEASE VAPC9"/>
    <property type="match status" value="1"/>
</dbReference>
<reference evidence="1" key="1">
    <citation type="journal article" date="2020" name="mSystems">
        <title>Genome- and Community-Level Interaction Insights into Carbon Utilization and Element Cycling Functions of Hydrothermarchaeota in Hydrothermal Sediment.</title>
        <authorList>
            <person name="Zhou Z."/>
            <person name="Liu Y."/>
            <person name="Xu W."/>
            <person name="Pan J."/>
            <person name="Luo Z.H."/>
            <person name="Li M."/>
        </authorList>
    </citation>
    <scope>NUCLEOTIDE SEQUENCE</scope>
    <source>
        <strain evidence="1">SpSt-649</strain>
    </source>
</reference>
<dbReference type="InterPro" id="IPR029060">
    <property type="entry name" value="PIN-like_dom_sf"/>
</dbReference>
<dbReference type="EMBL" id="DTBQ01000053">
    <property type="protein sequence ID" value="HGM46474.1"/>
    <property type="molecule type" value="Genomic_DNA"/>
</dbReference>
<sequence>MLGEVLTGVLSVAVGEGITVYDASYVYAAKVMRLALVTDDVKLRSVAGKHVKVLSSAQLLP</sequence>
<dbReference type="InterPro" id="IPR051619">
    <property type="entry name" value="TypeII_TA_RNase_PINc/VapC"/>
</dbReference>
<proteinExistence type="predicted"/>
<protein>
    <recommendedName>
        <fullName evidence="2">PIN domain-containing protein</fullName>
    </recommendedName>
</protein>
<evidence type="ECO:0000313" key="1">
    <source>
        <dbReference type="EMBL" id="HGM46474.1"/>
    </source>
</evidence>
<dbReference type="AlphaFoldDB" id="A0A7C4D1T5"/>
<dbReference type="PANTHER" id="PTHR35901">
    <property type="entry name" value="RIBONUCLEASE VAPC3"/>
    <property type="match status" value="1"/>
</dbReference>
<organism evidence="1">
    <name type="scientific">Thermofilum pendens</name>
    <dbReference type="NCBI Taxonomy" id="2269"/>
    <lineage>
        <taxon>Archaea</taxon>
        <taxon>Thermoproteota</taxon>
        <taxon>Thermoprotei</taxon>
        <taxon>Thermofilales</taxon>
        <taxon>Thermofilaceae</taxon>
        <taxon>Thermofilum</taxon>
    </lineage>
</organism>
<dbReference type="SUPFAM" id="SSF88723">
    <property type="entry name" value="PIN domain-like"/>
    <property type="match status" value="1"/>
</dbReference>
<evidence type="ECO:0008006" key="2">
    <source>
        <dbReference type="Google" id="ProtNLM"/>
    </source>
</evidence>
<accession>A0A7C4D1T5</accession>
<name>A0A7C4D1T5_THEPE</name>